<keyword evidence="3" id="KW-1185">Reference proteome</keyword>
<evidence type="ECO:0000256" key="1">
    <source>
        <dbReference type="SAM" id="MobiDB-lite"/>
    </source>
</evidence>
<gene>
    <name evidence="2" type="ORF">FJTKL_05761</name>
</gene>
<evidence type="ECO:0000313" key="3">
    <source>
        <dbReference type="Proteomes" id="UP001600888"/>
    </source>
</evidence>
<evidence type="ECO:0000313" key="2">
    <source>
        <dbReference type="EMBL" id="KAL2287256.1"/>
    </source>
</evidence>
<feature type="compositionally biased region" description="Basic and acidic residues" evidence="1">
    <location>
        <begin position="128"/>
        <end position="139"/>
    </location>
</feature>
<organism evidence="2 3">
    <name type="scientific">Diaporthe vaccinii</name>
    <dbReference type="NCBI Taxonomy" id="105482"/>
    <lineage>
        <taxon>Eukaryota</taxon>
        <taxon>Fungi</taxon>
        <taxon>Dikarya</taxon>
        <taxon>Ascomycota</taxon>
        <taxon>Pezizomycotina</taxon>
        <taxon>Sordariomycetes</taxon>
        <taxon>Sordariomycetidae</taxon>
        <taxon>Diaporthales</taxon>
        <taxon>Diaporthaceae</taxon>
        <taxon>Diaporthe</taxon>
        <taxon>Diaporthe eres species complex</taxon>
    </lineage>
</organism>
<dbReference type="Proteomes" id="UP001600888">
    <property type="component" value="Unassembled WGS sequence"/>
</dbReference>
<comment type="caution">
    <text evidence="2">The sequence shown here is derived from an EMBL/GenBank/DDBJ whole genome shotgun (WGS) entry which is preliminary data.</text>
</comment>
<name>A0ABR4EXS9_9PEZI</name>
<feature type="region of interest" description="Disordered" evidence="1">
    <location>
        <begin position="128"/>
        <end position="148"/>
    </location>
</feature>
<sequence length="271" mass="30259">MKSTHLNFALRQPLGSLVKSQIKRGYKLKYKWVCVCVFFSVSSFRASMMEQYPASLQSPPCQGIPSQHHLDEQEIPALHLHHVPPVDKRLLSLLLRFLRLDASRCACRGARRASKASLGDTVFEERSERRSYATHRPAEQVDPNQGTVKAAWPGRDVLQDVRQTFNEVDAAGLGWVESRHKTAQVDARCEAESLRHVLGQLLRAQRAVGIEGHLGTSLAHLGEADLVTKDMDMLAQCNVVHAIALERFEAGNFTDEIHDAILAAHELAETE</sequence>
<proteinExistence type="predicted"/>
<protein>
    <submittedName>
        <fullName evidence="2">Uncharacterized protein</fullName>
    </submittedName>
</protein>
<dbReference type="EMBL" id="JBAWTH010000020">
    <property type="protein sequence ID" value="KAL2287256.1"/>
    <property type="molecule type" value="Genomic_DNA"/>
</dbReference>
<reference evidence="2 3" key="1">
    <citation type="submission" date="2024-03" db="EMBL/GenBank/DDBJ databases">
        <title>A high-quality draft genome sequence of Diaporthe vaccinii, a causative agent of upright dieback and viscid rot disease in cranberry plants.</title>
        <authorList>
            <person name="Sarrasin M."/>
            <person name="Lang B.F."/>
            <person name="Burger G."/>
        </authorList>
    </citation>
    <scope>NUCLEOTIDE SEQUENCE [LARGE SCALE GENOMIC DNA]</scope>
    <source>
        <strain evidence="2 3">IS7</strain>
    </source>
</reference>
<accession>A0ABR4EXS9</accession>